<accession>D4Z2I3</accession>
<keyword evidence="3" id="KW-0238">DNA-binding</keyword>
<name>D4Z2I3_SPHIU</name>
<sequence>MASQMDRLHTMEVFVRVVETGSFSAAARDLRIGQPAVSKLVAALEDRLQVRLLVRSTRQLHPTEAGQAFYERARRTLAEADEAETAARGLGKGLDGRLRVCASVTFARLHIVPRIGAFLDAHPNLRVDFVMDDRYIDLLGENIDVALRAGELPDSSLTTRKLATCDRYVVASPAYLTRMGTPSAPSDLLDHTAIVYTQGLVAEEWRFRRATADTSVRIPTRLSFSAAEGVREAVIAGLGLAISSRWMMEPELASGSVVPVLTDWKLPSADLWALYPSGRLPTAKARAFVNWFAECFSTN</sequence>
<dbReference type="Pfam" id="PF03466">
    <property type="entry name" value="LysR_substrate"/>
    <property type="match status" value="1"/>
</dbReference>
<dbReference type="eggNOG" id="COG0583">
    <property type="taxonomic scope" value="Bacteria"/>
</dbReference>
<dbReference type="CDD" id="cd08422">
    <property type="entry name" value="PBP2_CrgA_like"/>
    <property type="match status" value="1"/>
</dbReference>
<evidence type="ECO:0000256" key="4">
    <source>
        <dbReference type="ARBA" id="ARBA00023163"/>
    </source>
</evidence>
<dbReference type="FunFam" id="1.10.10.10:FF:000001">
    <property type="entry name" value="LysR family transcriptional regulator"/>
    <property type="match status" value="1"/>
</dbReference>
<dbReference type="InterPro" id="IPR005119">
    <property type="entry name" value="LysR_subst-bd"/>
</dbReference>
<keyword evidence="2" id="KW-0805">Transcription regulation</keyword>
<dbReference type="STRING" id="452662.SJA_C1-19810"/>
<dbReference type="HOGENOM" id="CLU_039613_16_2_5"/>
<keyword evidence="4" id="KW-0804">Transcription</keyword>
<dbReference type="SUPFAM" id="SSF46785">
    <property type="entry name" value="Winged helix' DNA-binding domain"/>
    <property type="match status" value="1"/>
</dbReference>
<dbReference type="EMBL" id="AP010803">
    <property type="protein sequence ID" value="BAI96815.1"/>
    <property type="molecule type" value="Genomic_DNA"/>
</dbReference>
<evidence type="ECO:0000313" key="7">
    <source>
        <dbReference type="Proteomes" id="UP000007753"/>
    </source>
</evidence>
<comment type="similarity">
    <text evidence="1">Belongs to the LysR transcriptional regulatory family.</text>
</comment>
<dbReference type="InterPro" id="IPR000847">
    <property type="entry name" value="LysR_HTH_N"/>
</dbReference>
<reference evidence="6 7" key="1">
    <citation type="journal article" date="2010" name="J. Bacteriol.">
        <title>Complete genome sequence of the representative gamma-hexachlorocyclohexane-degrading bacterium Sphingobium japonicum UT26.</title>
        <authorList>
            <person name="Nagata Y."/>
            <person name="Ohtsubo Y."/>
            <person name="Endo R."/>
            <person name="Ichikawa N."/>
            <person name="Ankai A."/>
            <person name="Oguchi A."/>
            <person name="Fukui S."/>
            <person name="Fujita N."/>
            <person name="Tsuda M."/>
        </authorList>
    </citation>
    <scope>NUCLEOTIDE SEQUENCE [LARGE SCALE GENOMIC DNA]</scope>
    <source>
        <strain evidence="7">DSM 16413 / CCM 7287 / MTCC 6362 / UT26 / NBRC 101211 / UT26S</strain>
    </source>
</reference>
<dbReference type="Gene3D" id="1.10.10.10">
    <property type="entry name" value="Winged helix-like DNA-binding domain superfamily/Winged helix DNA-binding domain"/>
    <property type="match status" value="1"/>
</dbReference>
<protein>
    <submittedName>
        <fullName evidence="6">LysR-family transcriptional regulator</fullName>
    </submittedName>
</protein>
<evidence type="ECO:0000259" key="5">
    <source>
        <dbReference type="PROSITE" id="PS50931"/>
    </source>
</evidence>
<evidence type="ECO:0000313" key="6">
    <source>
        <dbReference type="EMBL" id="BAI96815.1"/>
    </source>
</evidence>
<dbReference type="Gene3D" id="3.40.190.290">
    <property type="match status" value="1"/>
</dbReference>
<dbReference type="PRINTS" id="PR00039">
    <property type="entry name" value="HTHLYSR"/>
</dbReference>
<dbReference type="GO" id="GO:0003700">
    <property type="term" value="F:DNA-binding transcription factor activity"/>
    <property type="evidence" value="ECO:0007669"/>
    <property type="project" value="InterPro"/>
</dbReference>
<evidence type="ECO:0000256" key="1">
    <source>
        <dbReference type="ARBA" id="ARBA00009437"/>
    </source>
</evidence>
<dbReference type="Proteomes" id="UP000007753">
    <property type="component" value="Chromosome 1"/>
</dbReference>
<dbReference type="PROSITE" id="PS50931">
    <property type="entry name" value="HTH_LYSR"/>
    <property type="match status" value="1"/>
</dbReference>
<dbReference type="Pfam" id="PF00126">
    <property type="entry name" value="HTH_1"/>
    <property type="match status" value="1"/>
</dbReference>
<dbReference type="PANTHER" id="PTHR30537:SF5">
    <property type="entry name" value="HTH-TYPE TRANSCRIPTIONAL ACTIVATOR TTDR-RELATED"/>
    <property type="match status" value="1"/>
</dbReference>
<proteinExistence type="inferred from homology"/>
<organism evidence="6 7">
    <name type="scientific">Sphingobium indicum (strain DSM 16413 / CCM 7287 / MTCC 6362 / UT26 / NBRC 101211 / UT26S)</name>
    <name type="common">Sphingobium japonicum</name>
    <dbReference type="NCBI Taxonomy" id="452662"/>
    <lineage>
        <taxon>Bacteria</taxon>
        <taxon>Pseudomonadati</taxon>
        <taxon>Pseudomonadota</taxon>
        <taxon>Alphaproteobacteria</taxon>
        <taxon>Sphingomonadales</taxon>
        <taxon>Sphingomonadaceae</taxon>
        <taxon>Sphingobium</taxon>
    </lineage>
</organism>
<dbReference type="InterPro" id="IPR058163">
    <property type="entry name" value="LysR-type_TF_proteobact-type"/>
</dbReference>
<gene>
    <name evidence="6" type="ordered locus">SJA_C1-19810</name>
</gene>
<dbReference type="KEGG" id="sjp:SJA_C1-19810"/>
<dbReference type="InterPro" id="IPR036388">
    <property type="entry name" value="WH-like_DNA-bd_sf"/>
</dbReference>
<keyword evidence="7" id="KW-1185">Reference proteome</keyword>
<evidence type="ECO:0000256" key="2">
    <source>
        <dbReference type="ARBA" id="ARBA00023015"/>
    </source>
</evidence>
<dbReference type="SUPFAM" id="SSF53850">
    <property type="entry name" value="Periplasmic binding protein-like II"/>
    <property type="match status" value="1"/>
</dbReference>
<dbReference type="PANTHER" id="PTHR30537">
    <property type="entry name" value="HTH-TYPE TRANSCRIPTIONAL REGULATOR"/>
    <property type="match status" value="1"/>
</dbReference>
<dbReference type="GO" id="GO:0003677">
    <property type="term" value="F:DNA binding"/>
    <property type="evidence" value="ECO:0007669"/>
    <property type="project" value="UniProtKB-KW"/>
</dbReference>
<feature type="domain" description="HTH lysR-type" evidence="5">
    <location>
        <begin position="6"/>
        <end position="63"/>
    </location>
</feature>
<dbReference type="AlphaFoldDB" id="D4Z2I3"/>
<dbReference type="InterPro" id="IPR036390">
    <property type="entry name" value="WH_DNA-bd_sf"/>
</dbReference>
<evidence type="ECO:0000256" key="3">
    <source>
        <dbReference type="ARBA" id="ARBA00023125"/>
    </source>
</evidence>